<keyword evidence="2 8" id="KW-1003">Cell membrane</keyword>
<feature type="transmembrane region" description="Helical" evidence="8">
    <location>
        <begin position="68"/>
        <end position="86"/>
    </location>
</feature>
<keyword evidence="7 8" id="KW-0464">Manganese</keyword>
<dbReference type="HAMAP" id="MF_01521">
    <property type="entry name" value="MntP_pump"/>
    <property type="match status" value="1"/>
</dbReference>
<evidence type="ECO:0000256" key="5">
    <source>
        <dbReference type="ARBA" id="ARBA00023065"/>
    </source>
</evidence>
<organism evidence="9 10">
    <name type="scientific">Ruminococcus flavefaciens</name>
    <dbReference type="NCBI Taxonomy" id="1265"/>
    <lineage>
        <taxon>Bacteria</taxon>
        <taxon>Bacillati</taxon>
        <taxon>Bacillota</taxon>
        <taxon>Clostridia</taxon>
        <taxon>Eubacteriales</taxon>
        <taxon>Oscillospiraceae</taxon>
        <taxon>Ruminococcus</taxon>
    </lineage>
</organism>
<feature type="transmembrane region" description="Helical" evidence="8">
    <location>
        <begin position="6"/>
        <end position="23"/>
    </location>
</feature>
<evidence type="ECO:0000313" key="10">
    <source>
        <dbReference type="Proteomes" id="UP000245720"/>
    </source>
</evidence>
<dbReference type="Pfam" id="PF02659">
    <property type="entry name" value="Mntp"/>
    <property type="match status" value="1"/>
</dbReference>
<evidence type="ECO:0000256" key="6">
    <source>
        <dbReference type="ARBA" id="ARBA00023136"/>
    </source>
</evidence>
<dbReference type="InterPro" id="IPR003810">
    <property type="entry name" value="Mntp/YtaF"/>
</dbReference>
<evidence type="ECO:0000256" key="8">
    <source>
        <dbReference type="HAMAP-Rule" id="MF_01521"/>
    </source>
</evidence>
<evidence type="ECO:0000256" key="1">
    <source>
        <dbReference type="ARBA" id="ARBA00022448"/>
    </source>
</evidence>
<protein>
    <recommendedName>
        <fullName evidence="8">Putative manganese efflux pump MntP</fullName>
    </recommendedName>
</protein>
<comment type="subcellular location">
    <subcellularLocation>
        <location evidence="8">Cell membrane</location>
        <topology evidence="8">Multi-pass membrane protein</topology>
    </subcellularLocation>
</comment>
<dbReference type="PANTHER" id="PTHR35529">
    <property type="entry name" value="MANGANESE EFFLUX PUMP MNTP-RELATED"/>
    <property type="match status" value="1"/>
</dbReference>
<dbReference type="AlphaFoldDB" id="A0A315Y470"/>
<dbReference type="GO" id="GO:0005384">
    <property type="term" value="F:manganese ion transmembrane transporter activity"/>
    <property type="evidence" value="ECO:0007669"/>
    <property type="project" value="UniProtKB-UniRule"/>
</dbReference>
<dbReference type="STRING" id="1265.SAMN02910280_1873"/>
<comment type="function">
    <text evidence="8">Probably functions as a manganese efflux pump.</text>
</comment>
<evidence type="ECO:0000256" key="4">
    <source>
        <dbReference type="ARBA" id="ARBA00022989"/>
    </source>
</evidence>
<comment type="similarity">
    <text evidence="8">Belongs to the MntP (TC 9.B.29) family.</text>
</comment>
<evidence type="ECO:0000256" key="7">
    <source>
        <dbReference type="ARBA" id="ARBA00023211"/>
    </source>
</evidence>
<feature type="transmembrane region" description="Helical" evidence="8">
    <location>
        <begin position="132"/>
        <end position="153"/>
    </location>
</feature>
<sequence>MGITELLLISVGLAMDAFSVSVCKGLSMKKLDLKGGVITALFFGVFQALMPMIGFFLGSRFADVISSFSHWLSFGLLAVIGGKMVIEAVRENNDGDCKEYSLDIKELFVLAVATSIDALAVGIVFAAEGTPLVFSVTVIGVVTFLLSFAGVFIGHRFGNKYEKKAEIAGGVILILIGVKLLLDGLGVI</sequence>
<feature type="transmembrane region" description="Helical" evidence="8">
    <location>
        <begin position="35"/>
        <end position="56"/>
    </location>
</feature>
<dbReference type="InterPro" id="IPR022929">
    <property type="entry name" value="Put_MntP"/>
</dbReference>
<keyword evidence="6 8" id="KW-0472">Membrane</keyword>
<proteinExistence type="inferred from homology"/>
<evidence type="ECO:0000256" key="2">
    <source>
        <dbReference type="ARBA" id="ARBA00022475"/>
    </source>
</evidence>
<feature type="transmembrane region" description="Helical" evidence="8">
    <location>
        <begin position="165"/>
        <end position="182"/>
    </location>
</feature>
<reference evidence="9 10" key="1">
    <citation type="submission" date="2018-05" db="EMBL/GenBank/DDBJ databases">
        <title>The Hungate 1000. A catalogue of reference genomes from the rumen microbiome.</title>
        <authorList>
            <person name="Kelly W."/>
        </authorList>
    </citation>
    <scope>NUCLEOTIDE SEQUENCE [LARGE SCALE GENOMIC DNA]</scope>
    <source>
        <strain evidence="9 10">SAb67</strain>
    </source>
</reference>
<keyword evidence="5 8" id="KW-0406">Ion transport</keyword>
<keyword evidence="1 8" id="KW-0813">Transport</keyword>
<dbReference type="Proteomes" id="UP000245720">
    <property type="component" value="Unassembled WGS sequence"/>
</dbReference>
<feature type="transmembrane region" description="Helical" evidence="8">
    <location>
        <begin position="107"/>
        <end position="126"/>
    </location>
</feature>
<evidence type="ECO:0000313" key="9">
    <source>
        <dbReference type="EMBL" id="PWJ15456.1"/>
    </source>
</evidence>
<gene>
    <name evidence="8" type="primary">mntP</name>
    <name evidence="9" type="ORF">IE37_00356</name>
</gene>
<dbReference type="GO" id="GO:0005886">
    <property type="term" value="C:plasma membrane"/>
    <property type="evidence" value="ECO:0007669"/>
    <property type="project" value="UniProtKB-SubCell"/>
</dbReference>
<evidence type="ECO:0000256" key="3">
    <source>
        <dbReference type="ARBA" id="ARBA00022692"/>
    </source>
</evidence>
<dbReference type="PANTHER" id="PTHR35529:SF1">
    <property type="entry name" value="MANGANESE EFFLUX PUMP MNTP-RELATED"/>
    <property type="match status" value="1"/>
</dbReference>
<name>A0A315Y470_RUMFL</name>
<dbReference type="EMBL" id="QGDI01000001">
    <property type="protein sequence ID" value="PWJ15456.1"/>
    <property type="molecule type" value="Genomic_DNA"/>
</dbReference>
<keyword evidence="4 8" id="KW-1133">Transmembrane helix</keyword>
<dbReference type="RefSeq" id="WP_181380196.1">
    <property type="nucleotide sequence ID" value="NZ_QGDI01000001.1"/>
</dbReference>
<comment type="caution">
    <text evidence="9">The sequence shown here is derived from an EMBL/GenBank/DDBJ whole genome shotgun (WGS) entry which is preliminary data.</text>
</comment>
<accession>A0A315Y470</accession>
<keyword evidence="3 8" id="KW-0812">Transmembrane</keyword>